<dbReference type="PANTHER" id="PTHR12526:SF630">
    <property type="entry name" value="GLYCOSYLTRANSFERASE"/>
    <property type="match status" value="1"/>
</dbReference>
<evidence type="ECO:0000313" key="2">
    <source>
        <dbReference type="EMBL" id="GEN76795.1"/>
    </source>
</evidence>
<dbReference type="SUPFAM" id="SSF53756">
    <property type="entry name" value="UDP-Glycosyltransferase/glycogen phosphorylase"/>
    <property type="match status" value="1"/>
</dbReference>
<reference evidence="2 3" key="1">
    <citation type="submission" date="2019-07" db="EMBL/GenBank/DDBJ databases">
        <title>Whole genome shotgun sequence of Chryseobacterium hagamense NBRC 105253.</title>
        <authorList>
            <person name="Hosoyama A."/>
            <person name="Uohara A."/>
            <person name="Ohji S."/>
            <person name="Ichikawa N."/>
        </authorList>
    </citation>
    <scope>NUCLEOTIDE SEQUENCE [LARGE SCALE GENOMIC DNA]</scope>
    <source>
        <strain evidence="2 3">NBRC 105253</strain>
    </source>
</reference>
<comment type="caution">
    <text evidence="2">The sequence shown here is derived from an EMBL/GenBank/DDBJ whole genome shotgun (WGS) entry which is preliminary data.</text>
</comment>
<evidence type="ECO:0000259" key="1">
    <source>
        <dbReference type="Pfam" id="PF00534"/>
    </source>
</evidence>
<keyword evidence="2" id="KW-0808">Transferase</keyword>
<dbReference type="Proteomes" id="UP000321863">
    <property type="component" value="Unassembled WGS sequence"/>
</dbReference>
<keyword evidence="3" id="KW-1185">Reference proteome</keyword>
<sequence length="415" mass="47304">MKILLIQHLNFLNGSGGTEKICTFLANGFDRFGHEVEIATCQDIEGRPVFPLNAGIKVTNIFSENIPQTRLKPLFNYKGSNPLEWIKYKIRKKAAKKANKEILKKIGGAEGLFKHNLRIRAAAWREYIELQQPDIIITMSVSSVLEITFENEYRIPIINSVNGRPDYDYSDILGYRSPFEMDALKSAYKSLAGIQILFESYRDFLPETFRGKINVISNPVPQFNDNEIVKHEHLKQTYKIINVATLANHCKQQHMAIEAFAAISEKYPAWELHFWGEGKDFNFLNNTIKKLHLQDKIFLNGFTDDPVSKLKESDIFIFPSKYEGFGLALAEGMSLGLPALGFAACSGVNELIKHNVSGFLANDVEELTRYLEQLMEDPNLRSKMGKNGHSEMIGFNPEKILNQWNLFLGECRRLC</sequence>
<evidence type="ECO:0000313" key="3">
    <source>
        <dbReference type="Proteomes" id="UP000321863"/>
    </source>
</evidence>
<dbReference type="Gene3D" id="3.40.50.2000">
    <property type="entry name" value="Glycogen Phosphorylase B"/>
    <property type="match status" value="2"/>
</dbReference>
<protein>
    <submittedName>
        <fullName evidence="2">Glycosyl transferase</fullName>
    </submittedName>
</protein>
<dbReference type="InterPro" id="IPR001296">
    <property type="entry name" value="Glyco_trans_1"/>
</dbReference>
<name>A0A511YNM7_9FLAO</name>
<dbReference type="GO" id="GO:0016757">
    <property type="term" value="F:glycosyltransferase activity"/>
    <property type="evidence" value="ECO:0007669"/>
    <property type="project" value="InterPro"/>
</dbReference>
<dbReference type="Pfam" id="PF00534">
    <property type="entry name" value="Glycos_transf_1"/>
    <property type="match status" value="1"/>
</dbReference>
<proteinExistence type="predicted"/>
<dbReference type="PANTHER" id="PTHR12526">
    <property type="entry name" value="GLYCOSYLTRANSFERASE"/>
    <property type="match status" value="1"/>
</dbReference>
<dbReference type="RefSeq" id="WP_146941943.1">
    <property type="nucleotide sequence ID" value="NZ_BJYJ01000014.1"/>
</dbReference>
<dbReference type="AlphaFoldDB" id="A0A511YNM7"/>
<feature type="domain" description="Glycosyl transferase family 1" evidence="1">
    <location>
        <begin position="226"/>
        <end position="389"/>
    </location>
</feature>
<dbReference type="OrthoDB" id="9811239at2"/>
<accession>A0A511YNM7</accession>
<dbReference type="EMBL" id="BJYJ01000014">
    <property type="protein sequence ID" value="GEN76795.1"/>
    <property type="molecule type" value="Genomic_DNA"/>
</dbReference>
<gene>
    <name evidence="2" type="ORF">CHA01nite_25350</name>
</gene>
<organism evidence="2 3">
    <name type="scientific">Chryseobacterium hagamense</name>
    <dbReference type="NCBI Taxonomy" id="395935"/>
    <lineage>
        <taxon>Bacteria</taxon>
        <taxon>Pseudomonadati</taxon>
        <taxon>Bacteroidota</taxon>
        <taxon>Flavobacteriia</taxon>
        <taxon>Flavobacteriales</taxon>
        <taxon>Weeksellaceae</taxon>
        <taxon>Chryseobacterium group</taxon>
        <taxon>Chryseobacterium</taxon>
    </lineage>
</organism>